<evidence type="ECO:0000256" key="2">
    <source>
        <dbReference type="SAM" id="Phobius"/>
    </source>
</evidence>
<name>A0A1J7J0M2_9PEZI</name>
<protein>
    <recommendedName>
        <fullName evidence="5">Transmembrane protein</fullName>
    </recommendedName>
</protein>
<dbReference type="EMBL" id="KV875094">
    <property type="protein sequence ID" value="OIW33615.1"/>
    <property type="molecule type" value="Genomic_DNA"/>
</dbReference>
<evidence type="ECO:0008006" key="5">
    <source>
        <dbReference type="Google" id="ProtNLM"/>
    </source>
</evidence>
<feature type="transmembrane region" description="Helical" evidence="2">
    <location>
        <begin position="68"/>
        <end position="91"/>
    </location>
</feature>
<keyword evidence="2" id="KW-0812">Transmembrane</keyword>
<keyword evidence="2" id="KW-0472">Membrane</keyword>
<evidence type="ECO:0000313" key="4">
    <source>
        <dbReference type="Proteomes" id="UP000182658"/>
    </source>
</evidence>
<gene>
    <name evidence="3" type="ORF">CONLIGDRAFT_696198</name>
</gene>
<organism evidence="3 4">
    <name type="scientific">Coniochaeta ligniaria NRRL 30616</name>
    <dbReference type="NCBI Taxonomy" id="1408157"/>
    <lineage>
        <taxon>Eukaryota</taxon>
        <taxon>Fungi</taxon>
        <taxon>Dikarya</taxon>
        <taxon>Ascomycota</taxon>
        <taxon>Pezizomycotina</taxon>
        <taxon>Sordariomycetes</taxon>
        <taxon>Sordariomycetidae</taxon>
        <taxon>Coniochaetales</taxon>
        <taxon>Coniochaetaceae</taxon>
        <taxon>Coniochaeta</taxon>
    </lineage>
</organism>
<keyword evidence="4" id="KW-1185">Reference proteome</keyword>
<dbReference type="InParanoid" id="A0A1J7J0M2"/>
<feature type="transmembrane region" description="Helical" evidence="2">
    <location>
        <begin position="186"/>
        <end position="206"/>
    </location>
</feature>
<evidence type="ECO:0000256" key="1">
    <source>
        <dbReference type="SAM" id="MobiDB-lite"/>
    </source>
</evidence>
<feature type="region of interest" description="Disordered" evidence="1">
    <location>
        <begin position="37"/>
        <end position="63"/>
    </location>
</feature>
<reference evidence="3 4" key="1">
    <citation type="submission" date="2016-10" db="EMBL/GenBank/DDBJ databases">
        <title>Draft genome sequence of Coniochaeta ligniaria NRRL30616, a lignocellulolytic fungus for bioabatement of inhibitors in plant biomass hydrolysates.</title>
        <authorList>
            <consortium name="DOE Joint Genome Institute"/>
            <person name="Jimenez D.J."/>
            <person name="Hector R.E."/>
            <person name="Riley R."/>
            <person name="Sun H."/>
            <person name="Grigoriev I.V."/>
            <person name="Van Elsas J.D."/>
            <person name="Nichols N.N."/>
        </authorList>
    </citation>
    <scope>NUCLEOTIDE SEQUENCE [LARGE SCALE GENOMIC DNA]</scope>
    <source>
        <strain evidence="3 4">NRRL 30616</strain>
    </source>
</reference>
<dbReference type="Proteomes" id="UP000182658">
    <property type="component" value="Unassembled WGS sequence"/>
</dbReference>
<sequence length="719" mass="79364">MITTKEHSEPGQARIEPLKTHARVLTKLLAMIRTPKQYQPTTSSGDAEPLLPNNSSGDADPPPPKTRFLVRAISCVIVPPAFAAYYVWTYVQFLRPSSGPKAGTSTPDGRLIWWSWFILGAIGLNVSTYALAGVEAGMLMMHPGRAPTAAELQTHKDKSWSKLSGWANVIRRLLPSKHGNRSAPSWIWTVLFFLSFLSWAFVLSGLTMETEKSFKLGTVSGVEVSGANATTFDERDPVDLLETTYQGWKSGQPASIPLLGVLYSQPETPLADFNMTAGNSFPPDATTPLFLPAQAEIPFGGDAWGLTFTYSCRPIHKLEDFKILSKRLTSKSPGYLNGSEFDIFGSNFTIEEYSSISANLTHYFYDVQGLPGATISVIRDGTVNSRLGAELSVVAEVGLSSGVYNVMDEATRGYGRPYGGLDEEDVIEFALWQSFWVLNDTDPVQNPIPELSGEYYIKTVTQTSIENVSGPLVRLMDAIGVQCLSTSAVGSAATDGFTGTFRDFRRHDESTMASEWAVPRLSRFVPALFLPGVRVNMLLDTSNSTNVYEPSFGPLYDSFPFLPRGANYKRIVPEYDPGTFDPRWKMPLFNAGNLTLYSKTTPDGTPYTPFASAENLQLGLERAFQYAAASLMFSQFENRFWTNPNLTAGILWTSLVLPEDSVPPLLVLVALVLWALGCVVLGLAYSFRKRWDAFFSVGSLYWYCKMVGVDPMLMMKEMD</sequence>
<dbReference type="AlphaFoldDB" id="A0A1J7J0M2"/>
<evidence type="ECO:0000313" key="3">
    <source>
        <dbReference type="EMBL" id="OIW33615.1"/>
    </source>
</evidence>
<keyword evidence="2" id="KW-1133">Transmembrane helix</keyword>
<proteinExistence type="predicted"/>
<feature type="transmembrane region" description="Helical" evidence="2">
    <location>
        <begin position="665"/>
        <end position="687"/>
    </location>
</feature>
<feature type="transmembrane region" description="Helical" evidence="2">
    <location>
        <begin position="111"/>
        <end position="132"/>
    </location>
</feature>
<accession>A0A1J7J0M2</accession>
<dbReference type="OrthoDB" id="5287717at2759"/>